<keyword evidence="3 9" id="KW-0378">Hydrolase</keyword>
<evidence type="ECO:0000256" key="7">
    <source>
        <dbReference type="ARBA" id="ARBA00023015"/>
    </source>
</evidence>
<dbReference type="SUPFAM" id="SSF52540">
    <property type="entry name" value="P-loop containing nucleoside triphosphate hydrolases"/>
    <property type="match status" value="1"/>
</dbReference>
<feature type="compositionally biased region" description="Basic and acidic residues" evidence="12">
    <location>
        <begin position="141"/>
        <end position="151"/>
    </location>
</feature>
<dbReference type="HAMAP" id="MF_01884">
    <property type="entry name" value="Rho"/>
    <property type="match status" value="1"/>
</dbReference>
<evidence type="ECO:0000256" key="1">
    <source>
        <dbReference type="ARBA" id="ARBA00022472"/>
    </source>
</evidence>
<dbReference type="InterPro" id="IPR027417">
    <property type="entry name" value="P-loop_NTPase"/>
</dbReference>
<dbReference type="InterPro" id="IPR012340">
    <property type="entry name" value="NA-bd_OB-fold"/>
</dbReference>
<dbReference type="InterPro" id="IPR041703">
    <property type="entry name" value="Rho_factor_ATP-bd"/>
</dbReference>
<keyword evidence="6 9" id="KW-0694">RNA-binding</keyword>
<comment type="caution">
    <text evidence="9">Lacks conserved residue(s) required for the propagation of feature annotation.</text>
</comment>
<dbReference type="Proteomes" id="UP000636891">
    <property type="component" value="Unassembled WGS sequence"/>
</dbReference>
<feature type="domain" description="Rho RNA-BD" evidence="13">
    <location>
        <begin position="246"/>
        <end position="321"/>
    </location>
</feature>
<accession>A0ABR7CIP2</accession>
<keyword evidence="5 9" id="KW-0067">ATP-binding</keyword>
<protein>
    <recommendedName>
        <fullName evidence="9 10">Transcription termination factor Rho</fullName>
        <ecNumber evidence="9 10">3.6.4.-</ecNumber>
    </recommendedName>
    <alternativeName>
        <fullName evidence="9">ATP-dependent helicase Rho</fullName>
    </alternativeName>
</protein>
<name>A0ABR7CIP2_9BACT</name>
<dbReference type="EC" id="3.6.4.-" evidence="9 10"/>
<evidence type="ECO:0000256" key="8">
    <source>
        <dbReference type="ARBA" id="ARBA00023163"/>
    </source>
</evidence>
<dbReference type="SMART" id="SM00382">
    <property type="entry name" value="AAA"/>
    <property type="match status" value="1"/>
</dbReference>
<evidence type="ECO:0000313" key="15">
    <source>
        <dbReference type="Proteomes" id="UP000636891"/>
    </source>
</evidence>
<keyword evidence="4 9" id="KW-0347">Helicase</keyword>
<dbReference type="SMART" id="SM00959">
    <property type="entry name" value="Rho_N"/>
    <property type="match status" value="1"/>
</dbReference>
<dbReference type="InterPro" id="IPR004665">
    <property type="entry name" value="Term_rho"/>
</dbReference>
<dbReference type="Gene3D" id="2.40.50.140">
    <property type="entry name" value="Nucleic acid-binding proteins"/>
    <property type="match status" value="1"/>
</dbReference>
<keyword evidence="1 9" id="KW-0806">Transcription termination</keyword>
<evidence type="ECO:0000256" key="2">
    <source>
        <dbReference type="ARBA" id="ARBA00022741"/>
    </source>
</evidence>
<dbReference type="InterPro" id="IPR000194">
    <property type="entry name" value="ATPase_F1/V1/A1_a/bsu_nucl-bd"/>
</dbReference>
<gene>
    <name evidence="9 14" type="primary">rho</name>
    <name evidence="14" type="ORF">H8S08_00625</name>
</gene>
<dbReference type="SMART" id="SM00357">
    <property type="entry name" value="CSP"/>
    <property type="match status" value="1"/>
</dbReference>
<keyword evidence="2 9" id="KW-0547">Nucleotide-binding</keyword>
<comment type="similarity">
    <text evidence="9 11">Belongs to the Rho family.</text>
</comment>
<proteinExistence type="inferred from homology"/>
<evidence type="ECO:0000256" key="11">
    <source>
        <dbReference type="PROSITE-ProRule" id="PRU01203"/>
    </source>
</evidence>
<feature type="binding site" evidence="9">
    <location>
        <begin position="377"/>
        <end position="382"/>
    </location>
    <ligand>
        <name>ATP</name>
        <dbReference type="ChEBI" id="CHEBI:30616"/>
    </ligand>
</feature>
<comment type="caution">
    <text evidence="14">The sequence shown here is derived from an EMBL/GenBank/DDBJ whole genome shotgun (WGS) entry which is preliminary data.</text>
</comment>
<feature type="compositionally biased region" description="Polar residues" evidence="12">
    <location>
        <begin position="49"/>
        <end position="62"/>
    </location>
</feature>
<feature type="compositionally biased region" description="Basic and acidic residues" evidence="12">
    <location>
        <begin position="107"/>
        <end position="121"/>
    </location>
</feature>
<evidence type="ECO:0000256" key="3">
    <source>
        <dbReference type="ARBA" id="ARBA00022801"/>
    </source>
</evidence>
<feature type="binding site" evidence="9">
    <location>
        <position position="408"/>
    </location>
    <ligand>
        <name>ATP</name>
        <dbReference type="ChEBI" id="CHEBI:30616"/>
    </ligand>
</feature>
<dbReference type="InterPro" id="IPR003593">
    <property type="entry name" value="AAA+_ATPase"/>
</dbReference>
<organism evidence="14 15">
    <name type="scientific">Alistipes hominis</name>
    <dbReference type="NCBI Taxonomy" id="2763015"/>
    <lineage>
        <taxon>Bacteria</taxon>
        <taxon>Pseudomonadati</taxon>
        <taxon>Bacteroidota</taxon>
        <taxon>Bacteroidia</taxon>
        <taxon>Bacteroidales</taxon>
        <taxon>Rikenellaceae</taxon>
        <taxon>Alistipes</taxon>
    </lineage>
</organism>
<evidence type="ECO:0000256" key="9">
    <source>
        <dbReference type="HAMAP-Rule" id="MF_01884"/>
    </source>
</evidence>
<dbReference type="NCBIfam" id="NF006886">
    <property type="entry name" value="PRK09376.1"/>
    <property type="match status" value="1"/>
</dbReference>
<dbReference type="Pfam" id="PF07497">
    <property type="entry name" value="Rho_RNA_bind"/>
    <property type="match status" value="1"/>
</dbReference>
<dbReference type="Pfam" id="PF07498">
    <property type="entry name" value="Rho_N"/>
    <property type="match status" value="1"/>
</dbReference>
<evidence type="ECO:0000313" key="14">
    <source>
        <dbReference type="EMBL" id="MBC5615523.1"/>
    </source>
</evidence>
<feature type="region of interest" description="Disordered" evidence="12">
    <location>
        <begin position="36"/>
        <end position="239"/>
    </location>
</feature>
<keyword evidence="15" id="KW-1185">Reference proteome</keyword>
<evidence type="ECO:0000259" key="13">
    <source>
        <dbReference type="PROSITE" id="PS51856"/>
    </source>
</evidence>
<comment type="function">
    <text evidence="9">Facilitates transcription termination by a mechanism that involves Rho binding to the nascent RNA, activation of Rho's RNA-dependent ATPase activity, and release of the mRNA from the DNA template.</text>
</comment>
<feature type="compositionally biased region" description="Basic and acidic residues" evidence="12">
    <location>
        <begin position="218"/>
        <end position="239"/>
    </location>
</feature>
<evidence type="ECO:0000256" key="5">
    <source>
        <dbReference type="ARBA" id="ARBA00022840"/>
    </source>
</evidence>
<evidence type="ECO:0000256" key="4">
    <source>
        <dbReference type="ARBA" id="ARBA00022806"/>
    </source>
</evidence>
<comment type="subunit">
    <text evidence="9">Homohexamer. The homohexamer assembles into an open ring structure.</text>
</comment>
<dbReference type="PANTHER" id="PTHR46425">
    <property type="entry name" value="TRANSCRIPTION TERMINATION FACTOR RHO"/>
    <property type="match status" value="1"/>
</dbReference>
<dbReference type="PANTHER" id="PTHR46425:SF1">
    <property type="entry name" value="TRANSCRIPTION TERMINATION FACTOR RHO"/>
    <property type="match status" value="1"/>
</dbReference>
<dbReference type="EMBL" id="JACOOK010000001">
    <property type="protein sequence ID" value="MBC5615523.1"/>
    <property type="molecule type" value="Genomic_DNA"/>
</dbReference>
<sequence>MYDAEALSGKSLAELREIGKKLGIKAQMRKQALIDKILEQSERPENGESPLQETSPAETPQSDHPVPQKRERRKKINAVKVTGVGSDTKPETELPIPSEPFFAENAAGKEKKQEDAARAETADPQPAATETGQSRNAKKTAHPEAPRENQKARNYTASPEKNKMERDRKRNRIVYTKPETPTADQNDAVKQPVHDNESPVRQEIVPTETVPETLPGTDHAERHAEPQHESPKTGSKKDAKDEFLGSVQGEGVLEIMPDGYGFLRSPDYNYLNSPDDIYVSPSQIKLFGLKAGDTVQGVIRPPKEGEKYFPLVKVNRINGLGPDETRDRVQFEYMTPLFPSEKFNLTGNGHNNLSSRVIDLFSPIGKGQRGLIVAQPKTGKTMLLQSIANAIADNHPEVYLIVLLIDERPEEVTEMARNVKAEVVASTFDEQASRHVKVAEMVLEKAKRMVECGHDVVILLDSITRLARAYNTVQPASGKVLSGGVDANALHKPKRFFGAARNTEERGSLTIIATALIDTGSKMDEVIFEEFKGTGNMELQLDRKLSNKRVYPAVDIIASGTRREDLLLSKEVLQKIWVLRRYLADMNSSEAMEIIKKHMESTRSNEELLVTMNQ</sequence>
<feature type="binding site" evidence="9">
    <location>
        <begin position="365"/>
        <end position="370"/>
    </location>
    <ligand>
        <name>ATP</name>
        <dbReference type="ChEBI" id="CHEBI:30616"/>
    </ligand>
</feature>
<dbReference type="NCBIfam" id="TIGR00767">
    <property type="entry name" value="rho"/>
    <property type="match status" value="1"/>
</dbReference>
<dbReference type="InterPro" id="IPR011129">
    <property type="entry name" value="CSD"/>
</dbReference>
<dbReference type="Pfam" id="PF00006">
    <property type="entry name" value="ATP-synt_ab"/>
    <property type="match status" value="1"/>
</dbReference>
<dbReference type="CDD" id="cd01128">
    <property type="entry name" value="rho_factor_C"/>
    <property type="match status" value="1"/>
</dbReference>
<dbReference type="Gene3D" id="3.40.50.300">
    <property type="entry name" value="P-loop containing nucleotide triphosphate hydrolases"/>
    <property type="match status" value="1"/>
</dbReference>
<keyword evidence="8 9" id="KW-0804">Transcription</keyword>
<dbReference type="SUPFAM" id="SSF50249">
    <property type="entry name" value="Nucleic acid-binding proteins"/>
    <property type="match status" value="1"/>
</dbReference>
<keyword evidence="7 9" id="KW-0805">Transcription regulation</keyword>
<evidence type="ECO:0000256" key="10">
    <source>
        <dbReference type="NCBIfam" id="TIGR00767"/>
    </source>
</evidence>
<dbReference type="PROSITE" id="PS51856">
    <property type="entry name" value="RHO_RNA_BD"/>
    <property type="match status" value="1"/>
</dbReference>
<feature type="compositionally biased region" description="Basic and acidic residues" evidence="12">
    <location>
        <begin position="36"/>
        <end position="46"/>
    </location>
</feature>
<dbReference type="CDD" id="cd04459">
    <property type="entry name" value="Rho_CSD"/>
    <property type="match status" value="1"/>
</dbReference>
<reference evidence="14 15" key="1">
    <citation type="submission" date="2020-08" db="EMBL/GenBank/DDBJ databases">
        <title>Genome public.</title>
        <authorList>
            <person name="Liu C."/>
            <person name="Sun Q."/>
        </authorList>
    </citation>
    <scope>NUCLEOTIDE SEQUENCE [LARGE SCALE GENOMIC DNA]</scope>
    <source>
        <strain evidence="14 15">New-7</strain>
    </source>
</reference>
<dbReference type="RefSeq" id="WP_118656492.1">
    <property type="nucleotide sequence ID" value="NZ_JACOOK010000001.1"/>
</dbReference>
<dbReference type="InterPro" id="IPR011112">
    <property type="entry name" value="Rho-like_N"/>
</dbReference>
<evidence type="ECO:0000256" key="6">
    <source>
        <dbReference type="ARBA" id="ARBA00022884"/>
    </source>
</evidence>
<dbReference type="InterPro" id="IPR011113">
    <property type="entry name" value="Rho_RNA-bd"/>
</dbReference>
<evidence type="ECO:0000256" key="12">
    <source>
        <dbReference type="SAM" id="MobiDB-lite"/>
    </source>
</evidence>